<feature type="non-terminal residue" evidence="3">
    <location>
        <position position="1"/>
    </location>
</feature>
<feature type="compositionally biased region" description="Basic and acidic residues" evidence="2">
    <location>
        <begin position="11"/>
        <end position="21"/>
    </location>
</feature>
<keyword evidence="1" id="KW-0175">Coiled coil</keyword>
<name>A0ABN7WSH0_GIGMA</name>
<feature type="coiled-coil region" evidence="1">
    <location>
        <begin position="29"/>
        <end position="63"/>
    </location>
</feature>
<dbReference type="Proteomes" id="UP000789901">
    <property type="component" value="Unassembled WGS sequence"/>
</dbReference>
<gene>
    <name evidence="3" type="ORF">GMARGA_LOCUS34401</name>
</gene>
<protein>
    <submittedName>
        <fullName evidence="3">22611_t:CDS:1</fullName>
    </submittedName>
</protein>
<feature type="compositionally biased region" description="Polar residues" evidence="2">
    <location>
        <begin position="1"/>
        <end position="10"/>
    </location>
</feature>
<sequence length="77" mass="9076">YTNGEINSDTNDSKSTLKETRKQLPVSKITQLEAQVLNHQQLKDKYEKEIQTNQKKITQLEQSFKQKILKQPKKMPF</sequence>
<accession>A0ABN7WSH0</accession>
<feature type="region of interest" description="Disordered" evidence="2">
    <location>
        <begin position="1"/>
        <end position="21"/>
    </location>
</feature>
<organism evidence="3 4">
    <name type="scientific">Gigaspora margarita</name>
    <dbReference type="NCBI Taxonomy" id="4874"/>
    <lineage>
        <taxon>Eukaryota</taxon>
        <taxon>Fungi</taxon>
        <taxon>Fungi incertae sedis</taxon>
        <taxon>Mucoromycota</taxon>
        <taxon>Glomeromycotina</taxon>
        <taxon>Glomeromycetes</taxon>
        <taxon>Diversisporales</taxon>
        <taxon>Gigasporaceae</taxon>
        <taxon>Gigaspora</taxon>
    </lineage>
</organism>
<evidence type="ECO:0000256" key="1">
    <source>
        <dbReference type="SAM" id="Coils"/>
    </source>
</evidence>
<comment type="caution">
    <text evidence="3">The sequence shown here is derived from an EMBL/GenBank/DDBJ whole genome shotgun (WGS) entry which is preliminary data.</text>
</comment>
<dbReference type="EMBL" id="CAJVQB010060197">
    <property type="protein sequence ID" value="CAG8839337.1"/>
    <property type="molecule type" value="Genomic_DNA"/>
</dbReference>
<keyword evidence="4" id="KW-1185">Reference proteome</keyword>
<evidence type="ECO:0000313" key="3">
    <source>
        <dbReference type="EMBL" id="CAG8839337.1"/>
    </source>
</evidence>
<evidence type="ECO:0000313" key="4">
    <source>
        <dbReference type="Proteomes" id="UP000789901"/>
    </source>
</evidence>
<proteinExistence type="predicted"/>
<evidence type="ECO:0000256" key="2">
    <source>
        <dbReference type="SAM" id="MobiDB-lite"/>
    </source>
</evidence>
<reference evidence="3 4" key="1">
    <citation type="submission" date="2021-06" db="EMBL/GenBank/DDBJ databases">
        <authorList>
            <person name="Kallberg Y."/>
            <person name="Tangrot J."/>
            <person name="Rosling A."/>
        </authorList>
    </citation>
    <scope>NUCLEOTIDE SEQUENCE [LARGE SCALE GENOMIC DNA]</scope>
    <source>
        <strain evidence="3 4">120-4 pot B 10/14</strain>
    </source>
</reference>